<gene>
    <name evidence="2" type="ORF">GJB61_29915</name>
</gene>
<feature type="region of interest" description="Disordered" evidence="1">
    <location>
        <begin position="185"/>
        <end position="209"/>
    </location>
</feature>
<sequence>MDFIQAILGKYGMTRWRSSFQNLILRQYSLLFAEPEAVQPAHMVINSIHPVKQTHIHHTTYYPVTQVRTVSGTVNRMLHIAQSRHGAGISNPPSSPGHYEGEQSGGHSTAGRLSPIQVLQERVRKRQSREHLVTTVYRTENLAKSTVEPVAAQAAESNQERTAAPLRFYLPQMPGVAAAGRNLVERRTGSGLQPDSGDSRQRESITDKAAQYLPTARHQLQTMRSYMLTQGADTGTIDQPLRQKPEPGTFPYEQAGPPTMALKSNREAVSGSAGTAVEAQYSTPSLIFRPNSGPRSLARPVLHLGLGQKLAAALEKLESRQELLNPLLAEPGAIYRGLQPPSPRSLLPHGILSDLLSMVQQYDSAPLSGAAKPGYPGGRLSVAPKPGLLYTAKGLALPLAPQGRKPGSKLLTAGLEHEEYLQDAGSYSNLILRRPEAPKTARQEPVQQRLEPVLQAQAALLPSQAFAKAAPVAKMDSAELNQLAERVYQVLEKKMAIRKDRRGLR</sequence>
<protein>
    <submittedName>
        <fullName evidence="2">Uncharacterized protein</fullName>
    </submittedName>
</protein>
<name>A0A7X2L574_9BACL</name>
<keyword evidence="3" id="KW-1185">Reference proteome</keyword>
<evidence type="ECO:0000313" key="3">
    <source>
        <dbReference type="Proteomes" id="UP000463051"/>
    </source>
</evidence>
<reference evidence="2 3" key="1">
    <citation type="submission" date="2019-11" db="EMBL/GenBank/DDBJ databases">
        <title>Paenibacillus monticola sp. nov., a novel PGPR strain isolated from mountain sample in China.</title>
        <authorList>
            <person name="Zhao Q."/>
            <person name="Li H.-P."/>
            <person name="Zhang J.-L."/>
        </authorList>
    </citation>
    <scope>NUCLEOTIDE SEQUENCE [LARGE SCALE GENOMIC DNA]</scope>
    <source>
        <strain evidence="2 3">LC-T2</strain>
    </source>
</reference>
<dbReference type="Proteomes" id="UP000463051">
    <property type="component" value="Unassembled WGS sequence"/>
</dbReference>
<feature type="compositionally biased region" description="Basic and acidic residues" evidence="1">
    <location>
        <begin position="197"/>
        <end position="206"/>
    </location>
</feature>
<dbReference type="AlphaFoldDB" id="A0A7X2L574"/>
<evidence type="ECO:0000313" key="2">
    <source>
        <dbReference type="EMBL" id="MRN57158.1"/>
    </source>
</evidence>
<dbReference type="EMBL" id="WJXB01000021">
    <property type="protein sequence ID" value="MRN57158.1"/>
    <property type="molecule type" value="Genomic_DNA"/>
</dbReference>
<evidence type="ECO:0000256" key="1">
    <source>
        <dbReference type="SAM" id="MobiDB-lite"/>
    </source>
</evidence>
<feature type="region of interest" description="Disordered" evidence="1">
    <location>
        <begin position="85"/>
        <end position="114"/>
    </location>
</feature>
<accession>A0A7X2L574</accession>
<comment type="caution">
    <text evidence="2">The sequence shown here is derived from an EMBL/GenBank/DDBJ whole genome shotgun (WGS) entry which is preliminary data.</text>
</comment>
<proteinExistence type="predicted"/>
<organism evidence="2 3">
    <name type="scientific">Paenibacillus monticola</name>
    <dbReference type="NCBI Taxonomy" id="2666075"/>
    <lineage>
        <taxon>Bacteria</taxon>
        <taxon>Bacillati</taxon>
        <taxon>Bacillota</taxon>
        <taxon>Bacilli</taxon>
        <taxon>Bacillales</taxon>
        <taxon>Paenibacillaceae</taxon>
        <taxon>Paenibacillus</taxon>
    </lineage>
</organism>